<geneLocation type="plasmid" evidence="3">
    <name>pTDC-B</name>
</geneLocation>
<keyword evidence="1" id="KW-0812">Transmembrane</keyword>
<dbReference type="RefSeq" id="WP_031944083.1">
    <property type="nucleotide sequence ID" value="NC_024990.1"/>
</dbReference>
<dbReference type="EMBL" id="AB914743">
    <property type="protein sequence ID" value="BAP29026.1"/>
    <property type="molecule type" value="Genomic_DNA"/>
</dbReference>
<feature type="transmembrane region" description="Helical" evidence="1">
    <location>
        <begin position="98"/>
        <end position="115"/>
    </location>
</feature>
<reference evidence="3" key="1">
    <citation type="journal article" date="2014" name="Fish. Sci.">
        <title>Analysis of plasmids encoding the tyrosine decarboxylase gene in Tetragenococcus halophilus isolated from fish sauce.</title>
        <authorList>
            <person name="Satomi M."/>
            <person name="Shozen K."/>
            <person name="Furutani A."/>
            <person name="Fukui Y."/>
            <person name="Kimura M."/>
            <person name="Yasuike M."/>
            <person name="Funatsu Y."/>
            <person name="Yano Y."/>
        </authorList>
    </citation>
    <scope>NUCLEOTIDE SEQUENCE</scope>
    <source>
        <strain evidence="2">TyrA</strain>
        <strain evidence="3">TyrB</strain>
        <plasmid evidence="2">pTDC-A</plasmid>
        <plasmid evidence="3">pTDC-B</plasmid>
    </source>
</reference>
<dbReference type="AlphaFoldDB" id="A0A077KCI6"/>
<organism evidence="3">
    <name type="scientific">Tetragenococcus halophilus</name>
    <name type="common">Pediococcus halophilus</name>
    <dbReference type="NCBI Taxonomy" id="51669"/>
    <lineage>
        <taxon>Bacteria</taxon>
        <taxon>Bacillati</taxon>
        <taxon>Bacillota</taxon>
        <taxon>Bacilli</taxon>
        <taxon>Lactobacillales</taxon>
        <taxon>Enterococcaceae</taxon>
        <taxon>Tetragenococcus</taxon>
    </lineage>
</organism>
<proteinExistence type="predicted"/>
<protein>
    <submittedName>
        <fullName evidence="3">Uncharacterized protein</fullName>
    </submittedName>
</protein>
<sequence length="125" mass="14869">MGISISVIFLFASLIVFWIIPAIGITKKHLVDDRFFIRQWLFPMQYWLQLLFERISGNRRIVVRIFQIMSLFITYFCGLLMLMIFSVFDGNLLKHPEAFLLFEYLLVSSIAYWFQPKAGKVYKTK</sequence>
<geneLocation type="plasmid" evidence="2">
    <name>pTDC-A</name>
</geneLocation>
<feature type="transmembrane region" description="Helical" evidence="1">
    <location>
        <begin position="6"/>
        <end position="25"/>
    </location>
</feature>
<evidence type="ECO:0000313" key="2">
    <source>
        <dbReference type="EMBL" id="BAP29000.1"/>
    </source>
</evidence>
<accession>A0A077KCI6</accession>
<evidence type="ECO:0000256" key="1">
    <source>
        <dbReference type="SAM" id="Phobius"/>
    </source>
</evidence>
<name>A0A077KCI6_TETHA</name>
<keyword evidence="1" id="KW-1133">Transmembrane helix</keyword>
<dbReference type="EMBL" id="AB914479">
    <property type="protein sequence ID" value="BAP29000.1"/>
    <property type="molecule type" value="Genomic_DNA"/>
</dbReference>
<keyword evidence="3" id="KW-0614">Plasmid</keyword>
<keyword evidence="1" id="KW-0472">Membrane</keyword>
<evidence type="ECO:0000313" key="3">
    <source>
        <dbReference type="EMBL" id="BAP29026.1"/>
    </source>
</evidence>
<feature type="transmembrane region" description="Helical" evidence="1">
    <location>
        <begin position="61"/>
        <end position="86"/>
    </location>
</feature>